<feature type="binding site" evidence="9">
    <location>
        <position position="313"/>
    </location>
    <ligand>
        <name>L-glutamine</name>
        <dbReference type="ChEBI" id="CHEBI:58359"/>
    </ligand>
</feature>
<dbReference type="GO" id="GO:0005524">
    <property type="term" value="F:ATP binding"/>
    <property type="evidence" value="ECO:0007669"/>
    <property type="project" value="UniProtKB-UniRule"/>
</dbReference>
<dbReference type="PROSITE" id="PS51273">
    <property type="entry name" value="GATASE_TYPE_1"/>
    <property type="match status" value="1"/>
</dbReference>
<comment type="similarity">
    <text evidence="2 9">Belongs to the CarA family.</text>
</comment>
<dbReference type="NCBIfam" id="TIGR01368">
    <property type="entry name" value="CPSaseIIsmall"/>
    <property type="match status" value="1"/>
</dbReference>
<dbReference type="GO" id="GO:0006526">
    <property type="term" value="P:L-arginine biosynthetic process"/>
    <property type="evidence" value="ECO:0007669"/>
    <property type="project" value="UniProtKB-UniRule"/>
</dbReference>
<feature type="binding site" evidence="9">
    <location>
        <position position="273"/>
    </location>
    <ligand>
        <name>L-glutamine</name>
        <dbReference type="ChEBI" id="CHEBI:58359"/>
    </ligand>
</feature>
<comment type="catalytic activity">
    <reaction evidence="8 9">
        <text>hydrogencarbonate + L-glutamine + 2 ATP + H2O = carbamoyl phosphate + L-glutamate + 2 ADP + phosphate + 2 H(+)</text>
        <dbReference type="Rhea" id="RHEA:18633"/>
        <dbReference type="ChEBI" id="CHEBI:15377"/>
        <dbReference type="ChEBI" id="CHEBI:15378"/>
        <dbReference type="ChEBI" id="CHEBI:17544"/>
        <dbReference type="ChEBI" id="CHEBI:29985"/>
        <dbReference type="ChEBI" id="CHEBI:30616"/>
        <dbReference type="ChEBI" id="CHEBI:43474"/>
        <dbReference type="ChEBI" id="CHEBI:58228"/>
        <dbReference type="ChEBI" id="CHEBI:58359"/>
        <dbReference type="ChEBI" id="CHEBI:456216"/>
        <dbReference type="EC" id="6.3.5.5"/>
    </reaction>
</comment>
<evidence type="ECO:0000256" key="5">
    <source>
        <dbReference type="ARBA" id="ARBA00022840"/>
    </source>
</evidence>
<comment type="catalytic activity">
    <reaction evidence="9">
        <text>L-glutamine + H2O = L-glutamate + NH4(+)</text>
        <dbReference type="Rhea" id="RHEA:15889"/>
        <dbReference type="ChEBI" id="CHEBI:15377"/>
        <dbReference type="ChEBI" id="CHEBI:28938"/>
        <dbReference type="ChEBI" id="CHEBI:29985"/>
        <dbReference type="ChEBI" id="CHEBI:58359"/>
    </reaction>
</comment>
<evidence type="ECO:0000256" key="1">
    <source>
        <dbReference type="ARBA" id="ARBA00005077"/>
    </source>
</evidence>
<evidence type="ECO:0000259" key="10">
    <source>
        <dbReference type="SMART" id="SM01097"/>
    </source>
</evidence>
<protein>
    <recommendedName>
        <fullName evidence="9">Carbamoyl phosphate synthase small chain</fullName>
        <ecNumber evidence="9">6.3.5.5</ecNumber>
    </recommendedName>
    <alternativeName>
        <fullName evidence="9">Carbamoyl phosphate synthetase glutamine chain</fullName>
    </alternativeName>
</protein>
<feature type="binding site" evidence="9">
    <location>
        <position position="241"/>
    </location>
    <ligand>
        <name>L-glutamine</name>
        <dbReference type="ChEBI" id="CHEBI:58359"/>
    </ligand>
</feature>
<feature type="domain" description="Carbamoyl-phosphate synthase small subunit N-terminal" evidence="10">
    <location>
        <begin position="6"/>
        <end position="136"/>
    </location>
</feature>
<accession>A0A1R3WJC5</accession>
<keyword evidence="6 9" id="KW-0315">Glutamine amidotransferase</keyword>
<feature type="binding site" evidence="9">
    <location>
        <position position="239"/>
    </location>
    <ligand>
        <name>L-glutamine</name>
        <dbReference type="ChEBI" id="CHEBI:58359"/>
    </ligand>
</feature>
<dbReference type="PANTHER" id="PTHR43418:SF7">
    <property type="entry name" value="CARBAMOYL-PHOSPHATE SYNTHASE SMALL CHAIN"/>
    <property type="match status" value="1"/>
</dbReference>
<dbReference type="CDD" id="cd01744">
    <property type="entry name" value="GATase1_CPSase"/>
    <property type="match status" value="1"/>
</dbReference>
<dbReference type="Pfam" id="PF00988">
    <property type="entry name" value="CPSase_sm_chain"/>
    <property type="match status" value="1"/>
</dbReference>
<dbReference type="InterPro" id="IPR035686">
    <property type="entry name" value="CPSase_GATase1"/>
</dbReference>
<dbReference type="InterPro" id="IPR050472">
    <property type="entry name" value="Anth_synth/Amidotransfase"/>
</dbReference>
<evidence type="ECO:0000256" key="3">
    <source>
        <dbReference type="ARBA" id="ARBA00022598"/>
    </source>
</evidence>
<proteinExistence type="inferred from homology"/>
<dbReference type="AlphaFoldDB" id="A0A1R3WJC5"/>
<comment type="caution">
    <text evidence="9">Lacks conserved residue(s) required for the propagation of feature annotation.</text>
</comment>
<dbReference type="Gene3D" id="3.40.50.880">
    <property type="match status" value="1"/>
</dbReference>
<keyword evidence="5 9" id="KW-0067">ATP-binding</keyword>
<dbReference type="PRINTS" id="PR00099">
    <property type="entry name" value="CPSGATASE"/>
</dbReference>
<dbReference type="InterPro" id="IPR029062">
    <property type="entry name" value="Class_I_gatase-like"/>
</dbReference>
<dbReference type="UniPathway" id="UPA00070">
    <property type="reaction ID" value="UER00115"/>
</dbReference>
<organism evidence="11 12">
    <name type="scientific">Pontibaca methylaminivorans</name>
    <dbReference type="NCBI Taxonomy" id="515897"/>
    <lineage>
        <taxon>Bacteria</taxon>
        <taxon>Pseudomonadati</taxon>
        <taxon>Pseudomonadota</taxon>
        <taxon>Alphaproteobacteria</taxon>
        <taxon>Rhodobacterales</taxon>
        <taxon>Roseobacteraceae</taxon>
        <taxon>Pontibaca</taxon>
    </lineage>
</organism>
<gene>
    <name evidence="9" type="primary">carA</name>
    <name evidence="11" type="ORF">SAMN05421849_0757</name>
</gene>
<feature type="region of interest" description="CPSase" evidence="9">
    <location>
        <begin position="1"/>
        <end position="187"/>
    </location>
</feature>
<dbReference type="PANTHER" id="PTHR43418">
    <property type="entry name" value="MULTIFUNCTIONAL TRYPTOPHAN BIOSYNTHESIS PROTEIN-RELATED"/>
    <property type="match status" value="1"/>
</dbReference>
<evidence type="ECO:0000256" key="8">
    <source>
        <dbReference type="ARBA" id="ARBA00048816"/>
    </source>
</evidence>
<reference evidence="11 12" key="1">
    <citation type="submission" date="2017-01" db="EMBL/GenBank/DDBJ databases">
        <authorList>
            <person name="Mah S.A."/>
            <person name="Swanson W.J."/>
            <person name="Moy G.W."/>
            <person name="Vacquier V.D."/>
        </authorList>
    </citation>
    <scope>NUCLEOTIDE SEQUENCE [LARGE SCALE GENOMIC DNA]</scope>
    <source>
        <strain evidence="11 12">DSM 21219</strain>
    </source>
</reference>
<dbReference type="Proteomes" id="UP000192455">
    <property type="component" value="Unassembled WGS sequence"/>
</dbReference>
<comment type="pathway">
    <text evidence="1 9">Amino-acid biosynthesis; L-arginine biosynthesis; carbamoyl phosphate from bicarbonate: step 1/1.</text>
</comment>
<dbReference type="EC" id="6.3.5.5" evidence="9"/>
<comment type="pathway">
    <text evidence="9">Pyrimidine metabolism; UMP biosynthesis via de novo pathway; (S)-dihydroorotate from bicarbonate: step 1/3.</text>
</comment>
<dbReference type="GO" id="GO:0044205">
    <property type="term" value="P:'de novo' UMP biosynthetic process"/>
    <property type="evidence" value="ECO:0007669"/>
    <property type="project" value="UniProtKB-UniRule"/>
</dbReference>
<dbReference type="EMBL" id="FTPS01000001">
    <property type="protein sequence ID" value="SIT77516.1"/>
    <property type="molecule type" value="Genomic_DNA"/>
</dbReference>
<evidence type="ECO:0000256" key="9">
    <source>
        <dbReference type="HAMAP-Rule" id="MF_01209"/>
    </source>
</evidence>
<dbReference type="NCBIfam" id="NF009475">
    <property type="entry name" value="PRK12838.1"/>
    <property type="match status" value="1"/>
</dbReference>
<dbReference type="GO" id="GO:0004359">
    <property type="term" value="F:glutaminase activity"/>
    <property type="evidence" value="ECO:0007669"/>
    <property type="project" value="RHEA"/>
</dbReference>
<keyword evidence="4 9" id="KW-0547">Nucleotide-binding</keyword>
<dbReference type="Gene3D" id="3.50.30.20">
    <property type="entry name" value="Carbamoyl-phosphate synthase small subunit, N-terminal domain"/>
    <property type="match status" value="1"/>
</dbReference>
<dbReference type="UniPathway" id="UPA00068">
    <property type="reaction ID" value="UER00171"/>
</dbReference>
<dbReference type="InterPro" id="IPR036480">
    <property type="entry name" value="CarbP_synth_ssu_N_sf"/>
</dbReference>
<sequence>MAPSKPTACLALSDGTLFPGHGFGATGQGTGTPAFSTAMSGYQEALTDPASAGHIIVFTFPHIGNTGTTPEDDESGVATAAGLVLGCAPGAPSNWRNRQPLDAWAKEKGLIGIHGVDTRRLARAIRDRGVTGAALIHDPAGNIDATAALATARAMAGTQPDSGAPNTANDWTQPLWTWPEGYGQAGTAQHSVVVIDLGAKRNSLRALVSAGCAVQVVPASATIEEVLALKPDGVFLSGGPGDPAVVAETALPLIRALLAQEGIALFGTGLGHQLLALALGAQVLRLPHGHHGTNHPVMDLATGKVEITSMNHGFAVDARSLPAGVVETHRSLFDGTNCGIRVEGRAVWSLQHGPEASPGPHDSLHHFTRFAAAMATGALA</sequence>
<comment type="subunit">
    <text evidence="9">Composed of two chains; the small (or glutamine) chain promotes the hydrolysis of glutamine to ammonia, which is used by the large (or ammonia) chain to synthesize carbamoyl phosphate. Tetramer of heterodimers (alpha,beta)4.</text>
</comment>
<dbReference type="HAMAP" id="MF_01209">
    <property type="entry name" value="CPSase_S_chain"/>
    <property type="match status" value="1"/>
</dbReference>
<keyword evidence="12" id="KW-1185">Reference proteome</keyword>
<keyword evidence="9" id="KW-0055">Arginine biosynthesis</keyword>
<evidence type="ECO:0000256" key="7">
    <source>
        <dbReference type="ARBA" id="ARBA00022975"/>
    </source>
</evidence>
<keyword evidence="7 9" id="KW-0665">Pyrimidine biosynthesis</keyword>
<dbReference type="SMART" id="SM01097">
    <property type="entry name" value="CPSase_sm_chain"/>
    <property type="match status" value="1"/>
</dbReference>
<dbReference type="STRING" id="515897.SAMN05421849_0757"/>
<evidence type="ECO:0000313" key="12">
    <source>
        <dbReference type="Proteomes" id="UP000192455"/>
    </source>
</evidence>
<dbReference type="OrthoDB" id="9804328at2"/>
<feature type="active site" evidence="9">
    <location>
        <position position="355"/>
    </location>
</feature>
<dbReference type="Pfam" id="PF00117">
    <property type="entry name" value="GATase"/>
    <property type="match status" value="1"/>
</dbReference>
<dbReference type="GO" id="GO:0006207">
    <property type="term" value="P:'de novo' pyrimidine nucleobase biosynthetic process"/>
    <property type="evidence" value="ECO:0007669"/>
    <property type="project" value="InterPro"/>
</dbReference>
<dbReference type="InterPro" id="IPR006274">
    <property type="entry name" value="CarbamoylP_synth_ssu"/>
</dbReference>
<evidence type="ECO:0000256" key="6">
    <source>
        <dbReference type="ARBA" id="ARBA00022962"/>
    </source>
</evidence>
<feature type="binding site" evidence="9">
    <location>
        <position position="270"/>
    </location>
    <ligand>
        <name>L-glutamine</name>
        <dbReference type="ChEBI" id="CHEBI:58359"/>
    </ligand>
</feature>
<evidence type="ECO:0000313" key="11">
    <source>
        <dbReference type="EMBL" id="SIT77516.1"/>
    </source>
</evidence>
<dbReference type="GO" id="GO:0004088">
    <property type="term" value="F:carbamoyl-phosphate synthase (glutamine-hydrolyzing) activity"/>
    <property type="evidence" value="ECO:0007669"/>
    <property type="project" value="UniProtKB-UniRule"/>
</dbReference>
<dbReference type="PRINTS" id="PR00096">
    <property type="entry name" value="GATASE"/>
</dbReference>
<dbReference type="InterPro" id="IPR002474">
    <property type="entry name" value="CarbamoylP_synth_ssu_N"/>
</dbReference>
<dbReference type="SUPFAM" id="SSF52021">
    <property type="entry name" value="Carbamoyl phosphate synthetase, small subunit N-terminal domain"/>
    <property type="match status" value="1"/>
</dbReference>
<feature type="binding site" evidence="9">
    <location>
        <position position="311"/>
    </location>
    <ligand>
        <name>L-glutamine</name>
        <dbReference type="ChEBI" id="CHEBI:58359"/>
    </ligand>
</feature>
<keyword evidence="9" id="KW-0028">Amino-acid biosynthesis</keyword>
<evidence type="ECO:0000256" key="4">
    <source>
        <dbReference type="ARBA" id="ARBA00022741"/>
    </source>
</evidence>
<dbReference type="GO" id="GO:0006541">
    <property type="term" value="P:glutamine metabolic process"/>
    <property type="evidence" value="ECO:0007669"/>
    <property type="project" value="InterPro"/>
</dbReference>
<dbReference type="RefSeq" id="WP_076647578.1">
    <property type="nucleotide sequence ID" value="NZ_FTPS01000001.1"/>
</dbReference>
<feature type="binding site" evidence="9">
    <location>
        <position position="314"/>
    </location>
    <ligand>
        <name>L-glutamine</name>
        <dbReference type="ChEBI" id="CHEBI:58359"/>
    </ligand>
</feature>
<comment type="function">
    <text evidence="9">Small subunit of the glutamine-dependent carbamoyl phosphate synthetase (CPSase). CPSase catalyzes the formation of carbamoyl phosphate from the ammonia moiety of glutamine, carbonate, and phosphate donated by ATP, constituting the first step of 2 biosynthetic pathways, one leading to arginine and/or urea and the other to pyrimidine nucleotides. The small subunit (glutamine amidotransferase) binds and cleaves glutamine to supply the large subunit with the substrate ammonia.</text>
</comment>
<keyword evidence="3 9" id="KW-0436">Ligase</keyword>
<dbReference type="InterPro" id="IPR017926">
    <property type="entry name" value="GATASE"/>
</dbReference>
<dbReference type="SUPFAM" id="SSF52317">
    <property type="entry name" value="Class I glutamine amidotransferase-like"/>
    <property type="match status" value="1"/>
</dbReference>
<evidence type="ECO:0000256" key="2">
    <source>
        <dbReference type="ARBA" id="ARBA00007800"/>
    </source>
</evidence>
<name>A0A1R3WJC5_9RHOB</name>